<dbReference type="KEGG" id="tbc:A0O31_01938"/>
<dbReference type="RefSeq" id="WP_237258996.1">
    <property type="nucleotide sequence ID" value="NZ_CP016312.1"/>
</dbReference>
<dbReference type="EMBL" id="CP016312">
    <property type="protein sequence ID" value="APD10013.1"/>
    <property type="molecule type" value="Genomic_DNA"/>
</dbReference>
<accession>A0A1J0LX05</accession>
<organism evidence="1 2">
    <name type="scientific">Thermus brockianus</name>
    <dbReference type="NCBI Taxonomy" id="56956"/>
    <lineage>
        <taxon>Bacteria</taxon>
        <taxon>Thermotogati</taxon>
        <taxon>Deinococcota</taxon>
        <taxon>Deinococci</taxon>
        <taxon>Thermales</taxon>
        <taxon>Thermaceae</taxon>
        <taxon>Thermus</taxon>
    </lineage>
</organism>
<dbReference type="Proteomes" id="UP000182993">
    <property type="component" value="Chromosome"/>
</dbReference>
<gene>
    <name evidence="1" type="ORF">A0O31_01938</name>
</gene>
<dbReference type="PROSITE" id="PS51257">
    <property type="entry name" value="PROKAR_LIPOPROTEIN"/>
    <property type="match status" value="1"/>
</dbReference>
<dbReference type="AlphaFoldDB" id="A0A1J0LX05"/>
<evidence type="ECO:0000313" key="1">
    <source>
        <dbReference type="EMBL" id="APD10013.1"/>
    </source>
</evidence>
<sequence length="173" mass="18518">MWKRRSSLLILAILLAACSYTFTVDLGSTSLNLGSLPPTNPFGEPYVVYPTTPLTLTPPPLDVVRALEVKGMARANLPLNARILVYARAQEPGPECHATSQFVLCPASKAGERVGTLDFGGRAETPFTLVGDTLLQGLRHGRLWLGVAVEGNVPPGLGEIRLEEMKALITVGL</sequence>
<name>A0A1J0LX05_THEBO</name>
<reference evidence="2" key="1">
    <citation type="submission" date="2016-06" db="EMBL/GenBank/DDBJ databases">
        <title>Whole genome sequencing of Thermus brockianus strain GE-1.</title>
        <authorList>
            <person name="Schaefers C."/>
            <person name="Blank S."/>
            <person name="Wiebusch S."/>
            <person name="Elleuche S."/>
            <person name="Antranikian G."/>
        </authorList>
    </citation>
    <scope>NUCLEOTIDE SEQUENCE [LARGE SCALE GENOMIC DNA]</scope>
    <source>
        <strain evidence="2">GE-1</strain>
    </source>
</reference>
<dbReference type="STRING" id="56956.A0O31_01938"/>
<evidence type="ECO:0000313" key="2">
    <source>
        <dbReference type="Proteomes" id="UP000182993"/>
    </source>
</evidence>
<protein>
    <recommendedName>
        <fullName evidence="3">Lipoprotein</fullName>
    </recommendedName>
</protein>
<proteinExistence type="predicted"/>
<evidence type="ECO:0008006" key="3">
    <source>
        <dbReference type="Google" id="ProtNLM"/>
    </source>
</evidence>